<evidence type="ECO:0000259" key="1">
    <source>
        <dbReference type="Pfam" id="PF14392"/>
    </source>
</evidence>
<dbReference type="Pfam" id="PF14392">
    <property type="entry name" value="zf-CCHC_4"/>
    <property type="match status" value="1"/>
</dbReference>
<accession>A0AAW2Y8Q5</accession>
<feature type="domain" description="Zinc knuckle CX2CX4HX4C" evidence="1">
    <location>
        <begin position="38"/>
        <end position="85"/>
    </location>
</feature>
<organism evidence="2">
    <name type="scientific">Sesamum latifolium</name>
    <dbReference type="NCBI Taxonomy" id="2727402"/>
    <lineage>
        <taxon>Eukaryota</taxon>
        <taxon>Viridiplantae</taxon>
        <taxon>Streptophyta</taxon>
        <taxon>Embryophyta</taxon>
        <taxon>Tracheophyta</taxon>
        <taxon>Spermatophyta</taxon>
        <taxon>Magnoliopsida</taxon>
        <taxon>eudicotyledons</taxon>
        <taxon>Gunneridae</taxon>
        <taxon>Pentapetalae</taxon>
        <taxon>asterids</taxon>
        <taxon>lamiids</taxon>
        <taxon>Lamiales</taxon>
        <taxon>Pedaliaceae</taxon>
        <taxon>Sesamum</taxon>
    </lineage>
</organism>
<dbReference type="PANTHER" id="PTHR31286">
    <property type="entry name" value="GLYCINE-RICH CELL WALL STRUCTURAL PROTEIN 1.8-LIKE"/>
    <property type="match status" value="1"/>
</dbReference>
<reference evidence="2" key="1">
    <citation type="submission" date="2020-06" db="EMBL/GenBank/DDBJ databases">
        <authorList>
            <person name="Li T."/>
            <person name="Hu X."/>
            <person name="Zhang T."/>
            <person name="Song X."/>
            <person name="Zhang H."/>
            <person name="Dai N."/>
            <person name="Sheng W."/>
            <person name="Hou X."/>
            <person name="Wei L."/>
        </authorList>
    </citation>
    <scope>NUCLEOTIDE SEQUENCE</scope>
    <source>
        <strain evidence="2">KEN1</strain>
        <tissue evidence="2">Leaf</tissue>
    </source>
</reference>
<name>A0AAW2Y8Q5_9LAMI</name>
<comment type="caution">
    <text evidence="2">The sequence shown here is derived from an EMBL/GenBank/DDBJ whole genome shotgun (WGS) entry which is preliminary data.</text>
</comment>
<proteinExistence type="predicted"/>
<dbReference type="InterPro" id="IPR025836">
    <property type="entry name" value="Zn_knuckle_CX2CX4HX4C"/>
</dbReference>
<protein>
    <recommendedName>
        <fullName evidence="1">Zinc knuckle CX2CX4HX4C domain-containing protein</fullName>
    </recommendedName>
</protein>
<gene>
    <name evidence="2" type="ORF">Slati_0103600</name>
</gene>
<dbReference type="PANTHER" id="PTHR31286:SF178">
    <property type="entry name" value="DUF4283 DOMAIN-CONTAINING PROTEIN"/>
    <property type="match status" value="1"/>
</dbReference>
<dbReference type="AlphaFoldDB" id="A0AAW2Y8Q5"/>
<reference evidence="2" key="2">
    <citation type="journal article" date="2024" name="Plant">
        <title>Genomic evolution and insights into agronomic trait innovations of Sesamum species.</title>
        <authorList>
            <person name="Miao H."/>
            <person name="Wang L."/>
            <person name="Qu L."/>
            <person name="Liu H."/>
            <person name="Sun Y."/>
            <person name="Le M."/>
            <person name="Wang Q."/>
            <person name="Wei S."/>
            <person name="Zheng Y."/>
            <person name="Lin W."/>
            <person name="Duan Y."/>
            <person name="Cao H."/>
            <person name="Xiong S."/>
            <person name="Wang X."/>
            <person name="Wei L."/>
            <person name="Li C."/>
            <person name="Ma Q."/>
            <person name="Ju M."/>
            <person name="Zhao R."/>
            <person name="Li G."/>
            <person name="Mu C."/>
            <person name="Tian Q."/>
            <person name="Mei H."/>
            <person name="Zhang T."/>
            <person name="Gao T."/>
            <person name="Zhang H."/>
        </authorList>
    </citation>
    <scope>NUCLEOTIDE SEQUENCE</scope>
    <source>
        <strain evidence="2">KEN1</strain>
    </source>
</reference>
<dbReference type="InterPro" id="IPR040256">
    <property type="entry name" value="At4g02000-like"/>
</dbReference>
<sequence>MTADIARFIGTKISRISDSEQNKGILSWGSYMRIRVAIDVSKPLPRALKLHTVMGDEQLVSFTFERLPNFCYLCGKIDHIVKWCETRFKEDFVDPGEDTPYGPWLRAVSRLDNRSRGPQFRNSPAQCRHYDLDSAPDRRCTPRLVLS</sequence>
<dbReference type="EMBL" id="JACGWN010000001">
    <property type="protein sequence ID" value="KAL0462160.1"/>
    <property type="molecule type" value="Genomic_DNA"/>
</dbReference>
<evidence type="ECO:0000313" key="2">
    <source>
        <dbReference type="EMBL" id="KAL0462160.1"/>
    </source>
</evidence>